<feature type="binding site" evidence="11">
    <location>
        <position position="171"/>
    </location>
    <ligand>
        <name>[4Fe-4S] cluster</name>
        <dbReference type="ChEBI" id="CHEBI:49883"/>
        <label>2</label>
        <note>4Fe-4S-S-AdoMet</note>
    </ligand>
</feature>
<dbReference type="Pfam" id="PF01938">
    <property type="entry name" value="TRAM"/>
    <property type="match status" value="1"/>
</dbReference>
<dbReference type="InterPro" id="IPR058240">
    <property type="entry name" value="rSAM_sf"/>
</dbReference>
<keyword evidence="4 11" id="KW-0808">Transferase</keyword>
<feature type="binding site" evidence="11">
    <location>
        <position position="18"/>
    </location>
    <ligand>
        <name>[4Fe-4S] cluster</name>
        <dbReference type="ChEBI" id="CHEBI:49883"/>
        <label>1</label>
    </ligand>
</feature>
<dbReference type="GO" id="GO:0005829">
    <property type="term" value="C:cytosol"/>
    <property type="evidence" value="ECO:0007669"/>
    <property type="project" value="TreeGrafter"/>
</dbReference>
<dbReference type="InterPro" id="IPR013848">
    <property type="entry name" value="Methylthiotransferase_N"/>
</dbReference>
<comment type="catalytic activity">
    <reaction evidence="11">
        <text>N(6)-dimethylallyladenosine(37) in tRNA + (sulfur carrier)-SH + AH2 + 2 S-adenosyl-L-methionine = 2-methylsulfanyl-N(6)-dimethylallyladenosine(37) in tRNA + (sulfur carrier)-H + 5'-deoxyadenosine + L-methionine + A + S-adenosyl-L-homocysteine + 2 H(+)</text>
        <dbReference type="Rhea" id="RHEA:37067"/>
        <dbReference type="Rhea" id="RHEA-COMP:10375"/>
        <dbReference type="Rhea" id="RHEA-COMP:10376"/>
        <dbReference type="Rhea" id="RHEA-COMP:14737"/>
        <dbReference type="Rhea" id="RHEA-COMP:14739"/>
        <dbReference type="ChEBI" id="CHEBI:13193"/>
        <dbReference type="ChEBI" id="CHEBI:15378"/>
        <dbReference type="ChEBI" id="CHEBI:17319"/>
        <dbReference type="ChEBI" id="CHEBI:17499"/>
        <dbReference type="ChEBI" id="CHEBI:29917"/>
        <dbReference type="ChEBI" id="CHEBI:57844"/>
        <dbReference type="ChEBI" id="CHEBI:57856"/>
        <dbReference type="ChEBI" id="CHEBI:59789"/>
        <dbReference type="ChEBI" id="CHEBI:64428"/>
        <dbReference type="ChEBI" id="CHEBI:74415"/>
        <dbReference type="ChEBI" id="CHEBI:74417"/>
        <dbReference type="EC" id="2.8.4.3"/>
    </reaction>
</comment>
<dbReference type="AlphaFoldDB" id="A0A127EI71"/>
<proteinExistence type="inferred from homology"/>
<keyword evidence="6 11" id="KW-0819">tRNA processing</keyword>
<feature type="binding site" evidence="11">
    <location>
        <position position="88"/>
    </location>
    <ligand>
        <name>[4Fe-4S] cluster</name>
        <dbReference type="ChEBI" id="CHEBI:49883"/>
        <label>1</label>
    </ligand>
</feature>
<dbReference type="Gene3D" id="3.80.30.20">
    <property type="entry name" value="tm_1862 like domain"/>
    <property type="match status" value="1"/>
</dbReference>
<dbReference type="InterPro" id="IPR006638">
    <property type="entry name" value="Elp3/MiaA/NifB-like_rSAM"/>
</dbReference>
<dbReference type="PROSITE" id="PS51918">
    <property type="entry name" value="RADICAL_SAM"/>
    <property type="match status" value="1"/>
</dbReference>
<sequence length="446" mass="50925">MTLENMDKKLFCISTYGCQMNEEDSEKLSGMLKSQGYERTENKEEASIIIFNTCCVRENAENKVFGNLGQLKQLKKKNPNLVIAICGCMMQQVGMADKVLKTFPYVDIIFGTHNAHKFPEYLHRVLQEGVQVKEILNKEEGIVEGLPIDRKSDVKAFVTIMYGCNNFCTYCIVPYVRGRERSRKSEDIIKEIEELVSQGYKEITLLGQNVNSYGKGLEEDIDFAGLLRKVNEVKGLERVRFMTSHPKDLSDDVIMAIKECDKLCEQVHLPVQSGSSRILKEMNRHYDREYYLDLVKKIKSEIPDVTLTTDIIIGFPGETEEDFLDTLSLCEEVGYDSAFTFIYSRRNHTPADKMENQIPDDIKHDRFNRLVEAINKKVVIKNKEYEGKVVEVLVEGPSKNDETKLTGRTRNGKLVNFAGDEKLVGELVNLKIVRAQPFSLIGEIVE</sequence>
<evidence type="ECO:0000313" key="12">
    <source>
        <dbReference type="EMBL" id="AMN35622.1"/>
    </source>
</evidence>
<accession>A0A127EI71</accession>
<dbReference type="FunFam" id="3.40.50.12160:FF:000006">
    <property type="entry name" value="tRNA-2-methylthio-N(6)-dimethylallyladenosine synthase"/>
    <property type="match status" value="1"/>
</dbReference>
<dbReference type="NCBIfam" id="TIGR01574">
    <property type="entry name" value="miaB-methiolase"/>
    <property type="match status" value="1"/>
</dbReference>
<dbReference type="SFLD" id="SFLDS00029">
    <property type="entry name" value="Radical_SAM"/>
    <property type="match status" value="1"/>
</dbReference>
<keyword evidence="3 11" id="KW-0963">Cytoplasm</keyword>
<dbReference type="SFLD" id="SFLDF00273">
    <property type="entry name" value="(dimethylallyl)adenosine_tRNA"/>
    <property type="match status" value="1"/>
</dbReference>
<evidence type="ECO:0000313" key="13">
    <source>
        <dbReference type="Proteomes" id="UP000070260"/>
    </source>
</evidence>
<dbReference type="FunFam" id="3.80.30.20:FF:000001">
    <property type="entry name" value="tRNA-2-methylthio-N(6)-dimethylallyladenosine synthase 2"/>
    <property type="match status" value="1"/>
</dbReference>
<dbReference type="GO" id="GO:0051539">
    <property type="term" value="F:4 iron, 4 sulfur cluster binding"/>
    <property type="evidence" value="ECO:0007669"/>
    <property type="project" value="UniProtKB-UniRule"/>
</dbReference>
<evidence type="ECO:0000256" key="6">
    <source>
        <dbReference type="ARBA" id="ARBA00022694"/>
    </source>
</evidence>
<dbReference type="SFLD" id="SFLDG01061">
    <property type="entry name" value="methylthiotransferase"/>
    <property type="match status" value="1"/>
</dbReference>
<dbReference type="PANTHER" id="PTHR43020">
    <property type="entry name" value="CDK5 REGULATORY SUBUNIT-ASSOCIATED PROTEIN 1"/>
    <property type="match status" value="1"/>
</dbReference>
<dbReference type="CDD" id="cd01335">
    <property type="entry name" value="Radical_SAM"/>
    <property type="match status" value="1"/>
</dbReference>
<dbReference type="OrthoDB" id="9805215at2"/>
<dbReference type="Proteomes" id="UP000070260">
    <property type="component" value="Chromosome"/>
</dbReference>
<feature type="binding site" evidence="11">
    <location>
        <position position="168"/>
    </location>
    <ligand>
        <name>[4Fe-4S] cluster</name>
        <dbReference type="ChEBI" id="CHEBI:49883"/>
        <label>2</label>
        <note>4Fe-4S-S-AdoMet</note>
    </ligand>
</feature>
<evidence type="ECO:0000256" key="5">
    <source>
        <dbReference type="ARBA" id="ARBA00022691"/>
    </source>
</evidence>
<dbReference type="PROSITE" id="PS51449">
    <property type="entry name" value="MTTASE_N"/>
    <property type="match status" value="1"/>
</dbReference>
<name>A0A127EI71_CLOPF</name>
<evidence type="ECO:0000256" key="3">
    <source>
        <dbReference type="ARBA" id="ARBA00022490"/>
    </source>
</evidence>
<keyword evidence="2 11" id="KW-0004">4Fe-4S</keyword>
<organism evidence="12 13">
    <name type="scientific">Clostridium perfringens</name>
    <dbReference type="NCBI Taxonomy" id="1502"/>
    <lineage>
        <taxon>Bacteria</taxon>
        <taxon>Bacillati</taxon>
        <taxon>Bacillota</taxon>
        <taxon>Clostridia</taxon>
        <taxon>Eubacteriales</taxon>
        <taxon>Clostridiaceae</taxon>
        <taxon>Clostridium</taxon>
    </lineage>
</organism>
<gene>
    <name evidence="11" type="primary">miaB</name>
    <name evidence="12" type="ORF">JFP838_07615</name>
</gene>
<comment type="subunit">
    <text evidence="11">Monomer.</text>
</comment>
<dbReference type="InterPro" id="IPR023404">
    <property type="entry name" value="rSAM_horseshoe"/>
</dbReference>
<dbReference type="GO" id="GO:0035597">
    <property type="term" value="F:tRNA-2-methylthio-N(6)-dimethylallyladenosine(37) synthase activity"/>
    <property type="evidence" value="ECO:0007669"/>
    <property type="project" value="UniProtKB-EC"/>
</dbReference>
<dbReference type="InterPro" id="IPR002792">
    <property type="entry name" value="TRAM_dom"/>
</dbReference>
<dbReference type="EC" id="2.8.4.3" evidence="10 11"/>
<evidence type="ECO:0000256" key="2">
    <source>
        <dbReference type="ARBA" id="ARBA00022485"/>
    </source>
</evidence>
<reference evidence="12 13" key="1">
    <citation type="journal article" date="2016" name="PLoS ONE">
        <title>Plasmid Characterization and Chromosome Analysis of Two netF+ Clostridium perfringens Isolates Associated with Foal and Canine Necrotizing Enteritis.</title>
        <authorList>
            <person name="Mehdizadeh Gohari I."/>
            <person name="Kropinski A.M."/>
            <person name="Weese S.J."/>
            <person name="Parreira V.R."/>
            <person name="Whitehead A.E."/>
            <person name="Boerlin P."/>
            <person name="Prescott J.F."/>
        </authorList>
    </citation>
    <scope>NUCLEOTIDE SEQUENCE [LARGE SCALE GENOMIC DNA]</scope>
    <source>
        <strain evidence="12 13">JP838</strain>
    </source>
</reference>
<dbReference type="NCBIfam" id="TIGR00089">
    <property type="entry name" value="MiaB/RimO family radical SAM methylthiotransferase"/>
    <property type="match status" value="1"/>
</dbReference>
<dbReference type="SMART" id="SM00729">
    <property type="entry name" value="Elp3"/>
    <property type="match status" value="1"/>
</dbReference>
<keyword evidence="8 11" id="KW-0408">Iron</keyword>
<feature type="binding site" evidence="11">
    <location>
        <position position="164"/>
    </location>
    <ligand>
        <name>[4Fe-4S] cluster</name>
        <dbReference type="ChEBI" id="CHEBI:49883"/>
        <label>2</label>
        <note>4Fe-4S-S-AdoMet</note>
    </ligand>
</feature>
<dbReference type="PANTHER" id="PTHR43020:SF2">
    <property type="entry name" value="MITOCHONDRIAL TRNA METHYLTHIOTRANSFERASE CDK5RAP1"/>
    <property type="match status" value="1"/>
</dbReference>
<dbReference type="InterPro" id="IPR006463">
    <property type="entry name" value="MiaB_methiolase"/>
</dbReference>
<evidence type="ECO:0000256" key="8">
    <source>
        <dbReference type="ARBA" id="ARBA00023004"/>
    </source>
</evidence>
<comment type="function">
    <text evidence="1 11">Catalyzes the methylthiolation of N6-(dimethylallyl)adenosine (i(6)A), leading to the formation of 2-methylthio-N6-(dimethylallyl)adenosine (ms(2)i(6)A) at position 37 in tRNAs that read codons beginning with uridine.</text>
</comment>
<comment type="cofactor">
    <cofactor evidence="11">
        <name>[4Fe-4S] cluster</name>
        <dbReference type="ChEBI" id="CHEBI:49883"/>
    </cofactor>
    <text evidence="11">Binds 2 [4Fe-4S] clusters. One cluster is coordinated with 3 cysteines and an exchangeable S-adenosyl-L-methionine.</text>
</comment>
<dbReference type="InterPro" id="IPR005839">
    <property type="entry name" value="Methylthiotransferase"/>
</dbReference>
<dbReference type="InterPro" id="IPR007197">
    <property type="entry name" value="rSAM"/>
</dbReference>
<protein>
    <recommendedName>
        <fullName evidence="10 11">tRNA-2-methylthio-N(6)-dimethylallyladenosine synthase</fullName>
        <ecNumber evidence="10 11">2.8.4.3</ecNumber>
    </recommendedName>
    <alternativeName>
        <fullName evidence="11">(Dimethylallyl)adenosine tRNA methylthiotransferase MiaB</fullName>
    </alternativeName>
    <alternativeName>
        <fullName evidence="11">tRNA-i(6)A37 methylthiotransferase</fullName>
    </alternativeName>
</protein>
<evidence type="ECO:0000256" key="11">
    <source>
        <dbReference type="HAMAP-Rule" id="MF_01864"/>
    </source>
</evidence>
<evidence type="ECO:0000256" key="1">
    <source>
        <dbReference type="ARBA" id="ARBA00003234"/>
    </source>
</evidence>
<dbReference type="RefSeq" id="WP_061427884.1">
    <property type="nucleotide sequence ID" value="NZ_CABPRK010000001.1"/>
</dbReference>
<dbReference type="PROSITE" id="PS50926">
    <property type="entry name" value="TRAM"/>
    <property type="match status" value="1"/>
</dbReference>
<keyword evidence="9 11" id="KW-0411">Iron-sulfur</keyword>
<keyword evidence="5 11" id="KW-0949">S-adenosyl-L-methionine</keyword>
<dbReference type="HAMAP" id="MF_01864">
    <property type="entry name" value="tRNA_metthiotr_MiaB"/>
    <property type="match status" value="1"/>
</dbReference>
<dbReference type="GO" id="GO:0046872">
    <property type="term" value="F:metal ion binding"/>
    <property type="evidence" value="ECO:0007669"/>
    <property type="project" value="UniProtKB-KW"/>
</dbReference>
<evidence type="ECO:0000256" key="10">
    <source>
        <dbReference type="ARBA" id="ARBA00033765"/>
    </source>
</evidence>
<feature type="binding site" evidence="11">
    <location>
        <position position="54"/>
    </location>
    <ligand>
        <name>[4Fe-4S] cluster</name>
        <dbReference type="ChEBI" id="CHEBI:49883"/>
        <label>1</label>
    </ligand>
</feature>
<comment type="similarity">
    <text evidence="11">Belongs to the methylthiotransferase family. MiaB subfamily.</text>
</comment>
<evidence type="ECO:0000256" key="7">
    <source>
        <dbReference type="ARBA" id="ARBA00022723"/>
    </source>
</evidence>
<dbReference type="Pfam" id="PF04055">
    <property type="entry name" value="Radical_SAM"/>
    <property type="match status" value="1"/>
</dbReference>
<dbReference type="SUPFAM" id="SSF102114">
    <property type="entry name" value="Radical SAM enzymes"/>
    <property type="match status" value="1"/>
</dbReference>
<comment type="subcellular location">
    <subcellularLocation>
        <location evidence="11">Cytoplasm</location>
    </subcellularLocation>
</comment>
<dbReference type="InterPro" id="IPR020612">
    <property type="entry name" value="Methylthiotransferase_CS"/>
</dbReference>
<dbReference type="InterPro" id="IPR038135">
    <property type="entry name" value="Methylthiotransferase_N_sf"/>
</dbReference>
<dbReference type="Pfam" id="PF00919">
    <property type="entry name" value="UPF0004"/>
    <property type="match status" value="1"/>
</dbReference>
<dbReference type="EMBL" id="CP010994">
    <property type="protein sequence ID" value="AMN35622.1"/>
    <property type="molecule type" value="Genomic_DNA"/>
</dbReference>
<dbReference type="SFLD" id="SFLDG01082">
    <property type="entry name" value="B12-binding_domain_containing"/>
    <property type="match status" value="1"/>
</dbReference>
<evidence type="ECO:0000256" key="4">
    <source>
        <dbReference type="ARBA" id="ARBA00022679"/>
    </source>
</evidence>
<dbReference type="Gene3D" id="3.40.50.12160">
    <property type="entry name" value="Methylthiotransferase, N-terminal domain"/>
    <property type="match status" value="1"/>
</dbReference>
<dbReference type="PATRIC" id="fig|1502.177.peg.1559"/>
<dbReference type="PROSITE" id="PS01278">
    <property type="entry name" value="MTTASE_RADICAL"/>
    <property type="match status" value="1"/>
</dbReference>
<keyword evidence="7 11" id="KW-0479">Metal-binding</keyword>
<evidence type="ECO:0000256" key="9">
    <source>
        <dbReference type="ARBA" id="ARBA00023014"/>
    </source>
</evidence>